<dbReference type="FunFam" id="1.10.418.10:FF:000042">
    <property type="entry name" value="Fimbrin, putative"/>
    <property type="match status" value="1"/>
</dbReference>
<keyword evidence="1" id="KW-0479">Metal-binding</keyword>
<dbReference type="GO" id="GO:0005737">
    <property type="term" value="C:cytoplasm"/>
    <property type="evidence" value="ECO:0007669"/>
    <property type="project" value="TreeGrafter"/>
</dbReference>
<dbReference type="CDD" id="cd21301">
    <property type="entry name" value="CH_PLS_rpt4"/>
    <property type="match status" value="1"/>
</dbReference>
<feature type="domain" description="Calponin-homology (CH)" evidence="5">
    <location>
        <begin position="271"/>
        <end position="376"/>
    </location>
</feature>
<dbReference type="FunFam" id="1.10.418.10:FF:000027">
    <property type="entry name" value="Probable fimbrin"/>
    <property type="match status" value="1"/>
</dbReference>
<protein>
    <recommendedName>
        <fullName evidence="5">Calponin-homology (CH) domain-containing protein</fullName>
    </recommendedName>
</protein>
<dbReference type="AlphaFoldDB" id="A0A0K2U2P6"/>
<feature type="domain" description="Calponin-homology (CH)" evidence="5">
    <location>
        <begin position="126"/>
        <end position="243"/>
    </location>
</feature>
<dbReference type="FunFam" id="1.10.418.10:FF:000010">
    <property type="entry name" value="Plastin-3 isoform 1"/>
    <property type="match status" value="1"/>
</dbReference>
<dbReference type="Gene3D" id="1.10.238.10">
    <property type="entry name" value="EF-hand"/>
    <property type="match status" value="1"/>
</dbReference>
<reference evidence="6" key="1">
    <citation type="submission" date="2014-05" db="EMBL/GenBank/DDBJ databases">
        <authorList>
            <person name="Chronopoulou M."/>
        </authorList>
    </citation>
    <scope>NUCLEOTIDE SEQUENCE</scope>
    <source>
        <tissue evidence="6">Whole organism</tissue>
    </source>
</reference>
<dbReference type="InterPro" id="IPR039959">
    <property type="entry name" value="Fimbrin/Plastin"/>
</dbReference>
<dbReference type="OrthoDB" id="6354915at2759"/>
<dbReference type="GO" id="GO:0051015">
    <property type="term" value="F:actin filament binding"/>
    <property type="evidence" value="ECO:0007669"/>
    <property type="project" value="InterPro"/>
</dbReference>
<dbReference type="EMBL" id="HACA01014856">
    <property type="protein sequence ID" value="CDW32217.1"/>
    <property type="molecule type" value="Transcribed_RNA"/>
</dbReference>
<evidence type="ECO:0000256" key="2">
    <source>
        <dbReference type="ARBA" id="ARBA00022737"/>
    </source>
</evidence>
<keyword evidence="2" id="KW-0677">Repeat</keyword>
<evidence type="ECO:0000313" key="6">
    <source>
        <dbReference type="EMBL" id="CDW32217.1"/>
    </source>
</evidence>
<dbReference type="PROSITE" id="PS50021">
    <property type="entry name" value="CH"/>
    <property type="match status" value="4"/>
</dbReference>
<dbReference type="CTD" id="32721"/>
<dbReference type="RefSeq" id="XP_040566375.1">
    <property type="nucleotide sequence ID" value="XM_040710441.2"/>
</dbReference>
<evidence type="ECO:0000256" key="3">
    <source>
        <dbReference type="ARBA" id="ARBA00022837"/>
    </source>
</evidence>
<dbReference type="Pfam" id="PF00307">
    <property type="entry name" value="CH"/>
    <property type="match status" value="4"/>
</dbReference>
<dbReference type="PANTHER" id="PTHR19961:SF18">
    <property type="entry name" value="FI19014P1"/>
    <property type="match status" value="1"/>
</dbReference>
<dbReference type="CDD" id="cd21295">
    <property type="entry name" value="CH_PLS_rpt2"/>
    <property type="match status" value="1"/>
</dbReference>
<feature type="domain" description="Calponin-homology (CH)" evidence="5">
    <location>
        <begin position="517"/>
        <end position="627"/>
    </location>
</feature>
<dbReference type="OMA" id="GILLXEN"/>
<dbReference type="SMART" id="SM00033">
    <property type="entry name" value="CH"/>
    <property type="match status" value="4"/>
</dbReference>
<dbReference type="GO" id="GO:0005884">
    <property type="term" value="C:actin filament"/>
    <property type="evidence" value="ECO:0007669"/>
    <property type="project" value="TreeGrafter"/>
</dbReference>
<evidence type="ECO:0000256" key="1">
    <source>
        <dbReference type="ARBA" id="ARBA00022723"/>
    </source>
</evidence>
<dbReference type="InterPro" id="IPR001715">
    <property type="entry name" value="CH_dom"/>
</dbReference>
<keyword evidence="4" id="KW-0009">Actin-binding</keyword>
<dbReference type="GeneID" id="121116199"/>
<dbReference type="CDD" id="cd21298">
    <property type="entry name" value="CH_PLS_rpt3"/>
    <property type="match status" value="1"/>
</dbReference>
<evidence type="ECO:0000259" key="5">
    <source>
        <dbReference type="PROSITE" id="PS50021"/>
    </source>
</evidence>
<sequence>MGLVEDESEFETMSPSSEFEECFEHCWEEISADGKDSIKTTEVKDSLDLMGFKLPNHKVRDLLEDFQSQGKLKMNDPVSKDMFKEICTTLKQNDTTVDWKTTKGFTDEEATTDKSQHGYSYHMILKEEQRAFSDWVNVNLGNQEDLKYILPLREDGEDLYEKISDGVLLCKIINFVVKDTIDPRVINKKKKLSVFQKHENLTLAIKSAQAIGCHVVNMDAHILHQGRKHIILGLIWQIIKHFLFEGITLQHVPGLLALCREGESAEELLKMSPEQILLRWVNFHLERAGSDKRVNNFSNDIRDSEAYSHLLSQISPKDAGVNKSALQITDLRQRADKMLQQAEKIECRAFVTAQDVVNGVEKLNLAFVANLFNNYAGLDDPEEVSEFIIEETREEKTYRNWMNSLGVDPYVNYLYGDLYDGLIIFQIYDIIKNGMVNWKKVTQKNQYSKIHAKKIIQIRDNCNYAVDLGRDLELVIVGVDGNDIMQGNKTLTLGLIWQLMRKYTLSLLAKLSPDGKPMAESQILSWANQKLAESDKNVVIYSFQDSSIKTALPIIHLIDALRPGTIDYSIVKSANSLDLEDCLSNAKYAIAMCRKIGAPIFALPEDITEMKNKMILTVYANLMLVDIS</sequence>
<proteinExistence type="predicted"/>
<dbReference type="GO" id="GO:0051639">
    <property type="term" value="P:actin filament network formation"/>
    <property type="evidence" value="ECO:0007669"/>
    <property type="project" value="TreeGrafter"/>
</dbReference>
<dbReference type="PANTHER" id="PTHR19961">
    <property type="entry name" value="FIMBRIN/PLASTIN"/>
    <property type="match status" value="1"/>
</dbReference>
<feature type="domain" description="Calponin-homology (CH)" evidence="5">
    <location>
        <begin position="392"/>
        <end position="504"/>
    </location>
</feature>
<dbReference type="SUPFAM" id="SSF47576">
    <property type="entry name" value="Calponin-homology domain, CH-domain"/>
    <property type="match status" value="1"/>
</dbReference>
<dbReference type="GO" id="GO:0051017">
    <property type="term" value="P:actin filament bundle assembly"/>
    <property type="evidence" value="ECO:0007669"/>
    <property type="project" value="InterPro"/>
</dbReference>
<name>A0A0K2U2P6_LEPSM</name>
<dbReference type="KEGG" id="lsm:121116199"/>
<organism evidence="6">
    <name type="scientific">Lepeophtheirus salmonis</name>
    <name type="common">Salmon louse</name>
    <name type="synonym">Caligus salmonis</name>
    <dbReference type="NCBI Taxonomy" id="72036"/>
    <lineage>
        <taxon>Eukaryota</taxon>
        <taxon>Metazoa</taxon>
        <taxon>Ecdysozoa</taxon>
        <taxon>Arthropoda</taxon>
        <taxon>Crustacea</taxon>
        <taxon>Multicrustacea</taxon>
        <taxon>Hexanauplia</taxon>
        <taxon>Copepoda</taxon>
        <taxon>Siphonostomatoida</taxon>
        <taxon>Caligidae</taxon>
        <taxon>Lepeophtheirus</taxon>
    </lineage>
</organism>
<dbReference type="Gene3D" id="1.10.418.10">
    <property type="entry name" value="Calponin-like domain"/>
    <property type="match status" value="4"/>
</dbReference>
<dbReference type="PROSITE" id="PS00020">
    <property type="entry name" value="ACTININ_2"/>
    <property type="match status" value="1"/>
</dbReference>
<keyword evidence="3" id="KW-0106">Calcium</keyword>
<dbReference type="GO" id="GO:0046872">
    <property type="term" value="F:metal ion binding"/>
    <property type="evidence" value="ECO:0007669"/>
    <property type="project" value="UniProtKB-KW"/>
</dbReference>
<evidence type="ECO:0000256" key="4">
    <source>
        <dbReference type="ARBA" id="ARBA00023203"/>
    </source>
</evidence>
<dbReference type="InterPro" id="IPR001589">
    <property type="entry name" value="Actinin_actin-bd_CS"/>
</dbReference>
<accession>A0A0K2U2P6</accession>
<dbReference type="PROSITE" id="PS00019">
    <property type="entry name" value="ACTININ_1"/>
    <property type="match status" value="1"/>
</dbReference>
<dbReference type="InterPro" id="IPR036872">
    <property type="entry name" value="CH_dom_sf"/>
</dbReference>
<dbReference type="GO" id="GO:0032432">
    <property type="term" value="C:actin filament bundle"/>
    <property type="evidence" value="ECO:0007669"/>
    <property type="project" value="TreeGrafter"/>
</dbReference>